<dbReference type="EMBL" id="MK497171">
    <property type="protein sequence ID" value="QBQ85862.1"/>
    <property type="molecule type" value="Genomic_DNA"/>
</dbReference>
<proteinExistence type="predicted"/>
<evidence type="ECO:0000256" key="1">
    <source>
        <dbReference type="SAM" id="MobiDB-lite"/>
    </source>
</evidence>
<feature type="region of interest" description="Disordered" evidence="1">
    <location>
        <begin position="34"/>
        <end position="65"/>
    </location>
</feature>
<dbReference type="AlphaFoldDB" id="A0A5J6AB77"/>
<organism evidence="2">
    <name type="scientific">Pseudomonas aeruginosa</name>
    <dbReference type="NCBI Taxonomy" id="287"/>
    <lineage>
        <taxon>Bacteria</taxon>
        <taxon>Pseudomonadati</taxon>
        <taxon>Pseudomonadota</taxon>
        <taxon>Gammaproteobacteria</taxon>
        <taxon>Pseudomonadales</taxon>
        <taxon>Pseudomonadaceae</taxon>
        <taxon>Pseudomonas</taxon>
    </lineage>
</organism>
<sequence>MGAAWAGFARAAAINRHPGVSLCPRRLAPATGTWGRAGARGCQRGDGWGGSRRRRRACRPAASRRRAGWHRLPRARVGDQPRVAQCLGRLPGGAVELAAGVRCAVGAEPGDFEGPAVVQVTGDRAADDGHAADAVAAGQRDRDGELRPLNRPVVAVVLRRHWHSARTPAAGAAMARTVACPCASVAAEAGDRLLGCIEQVALIGSEARQVGVARAIGAEPGAAGLARQVQ</sequence>
<evidence type="ECO:0000313" key="2">
    <source>
        <dbReference type="EMBL" id="QBQ85862.1"/>
    </source>
</evidence>
<accession>A0A5J6AB77</accession>
<gene>
    <name evidence="2" type="ORF">PRM_0053</name>
</gene>
<feature type="compositionally biased region" description="Basic residues" evidence="1">
    <location>
        <begin position="51"/>
        <end position="65"/>
    </location>
</feature>
<protein>
    <submittedName>
        <fullName evidence="2">Uncharacterized protein</fullName>
    </submittedName>
</protein>
<reference evidence="2" key="1">
    <citation type="journal article" date="2019" name="J. Antimicrob. Chemother.">
        <title>Pseudomonas aeruginosa with NDM-1, DIM-1 and PME-1 ?-lactamases, and RmtD3 16S rRNA methylase, encoded by new genomic islands.</title>
        <authorList>
            <person name="Urbanowicz P."/>
            <person name="Izdebski R."/>
            <person name="Baraniak A."/>
            <person name="Zabicka D."/>
            <person name="Ziolkowski G."/>
            <person name="Hryniewicz W."/>
            <person name="Gniadkowski M."/>
        </authorList>
    </citation>
    <scope>NUCLEOTIDE SEQUENCE</scope>
</reference>
<name>A0A5J6AB77_PSEAI</name>